<feature type="transmembrane region" description="Helical" evidence="6">
    <location>
        <begin position="205"/>
        <end position="224"/>
    </location>
</feature>
<feature type="transmembrane region" description="Helical" evidence="6">
    <location>
        <begin position="266"/>
        <end position="284"/>
    </location>
</feature>
<evidence type="ECO:0000256" key="1">
    <source>
        <dbReference type="ARBA" id="ARBA00004651"/>
    </source>
</evidence>
<feature type="transmembrane region" description="Helical" evidence="6">
    <location>
        <begin position="425"/>
        <end position="443"/>
    </location>
</feature>
<dbReference type="GO" id="GO:0005886">
    <property type="term" value="C:plasma membrane"/>
    <property type="evidence" value="ECO:0007669"/>
    <property type="project" value="UniProtKB-SubCell"/>
</dbReference>
<keyword evidence="3 6" id="KW-0812">Transmembrane</keyword>
<dbReference type="Proteomes" id="UP000185746">
    <property type="component" value="Chromosome"/>
</dbReference>
<evidence type="ECO:0000256" key="3">
    <source>
        <dbReference type="ARBA" id="ARBA00022692"/>
    </source>
</evidence>
<dbReference type="InterPro" id="IPR018385">
    <property type="entry name" value="C4_dicarb_anaerob_car-like"/>
</dbReference>
<feature type="transmembrane region" description="Helical" evidence="6">
    <location>
        <begin position="21"/>
        <end position="40"/>
    </location>
</feature>
<proteinExistence type="predicted"/>
<sequence>MTTRVEKQIVPEKEKKRWIPHTYAILFSIMILAAVASYLIPAGEFERLEVDGRTIVVEGSYTEIEQSPVKPFELFKAIPMGMSAASQIIFYIFLVGGAFGIIQATGTIEAGIGKAVHRLENKEKLLIPIIMILFSVLGATIGMSEESIIFVPIGIAVARALGFDAITGTAMVSLGAASGFIGGMLNPFTVGVAQSIAEVQIFSGFGFRFVVYLFVLSAAILYVMRYSSKVKNDPTKSIVFDIEQKVKENDVEAHAKEFPIFNWRHGLVLTFLAGGLVINVYGVFKWDWFLTELTASFIIIGLLSGIVGNLGINGTFDAFVDGMKVIAFGALIVGFARAILIVMEQGYIIDTVIYALSNLISSLPPSLNAVGMYITQIIMNFFIPSGSGQAATTMPIMTPLADLLGMERQIAVLAFQYGDGITNSIIPTSASLMAYLAVAGIPYERWVKFVWKLVLGWLLIALIAIVVAVMIGVS</sequence>
<keyword evidence="8" id="KW-1185">Reference proteome</keyword>
<evidence type="ECO:0000313" key="7">
    <source>
        <dbReference type="EMBL" id="AOV08974.1"/>
    </source>
</evidence>
<organism evidence="7 8">
    <name type="scientific">Sporosarcina ureilytica</name>
    <dbReference type="NCBI Taxonomy" id="298596"/>
    <lineage>
        <taxon>Bacteria</taxon>
        <taxon>Bacillati</taxon>
        <taxon>Bacillota</taxon>
        <taxon>Bacilli</taxon>
        <taxon>Bacillales</taxon>
        <taxon>Caryophanaceae</taxon>
        <taxon>Sporosarcina</taxon>
    </lineage>
</organism>
<feature type="transmembrane region" description="Helical" evidence="6">
    <location>
        <begin position="88"/>
        <end position="113"/>
    </location>
</feature>
<dbReference type="KEGG" id="surl:BI350_16420"/>
<dbReference type="PANTHER" id="PTHR43652">
    <property type="entry name" value="BASIC AMINO ACID ANTIPORTER YFCC-RELATED"/>
    <property type="match status" value="1"/>
</dbReference>
<evidence type="ECO:0000256" key="2">
    <source>
        <dbReference type="ARBA" id="ARBA00022475"/>
    </source>
</evidence>
<feature type="transmembrane region" description="Helical" evidence="6">
    <location>
        <begin position="125"/>
        <end position="143"/>
    </location>
</feature>
<keyword evidence="4 6" id="KW-1133">Transmembrane helix</keyword>
<feature type="transmembrane region" description="Helical" evidence="6">
    <location>
        <begin position="363"/>
        <end position="383"/>
    </location>
</feature>
<dbReference type="RefSeq" id="WP_075529139.1">
    <property type="nucleotide sequence ID" value="NZ_CP017560.1"/>
</dbReference>
<gene>
    <name evidence="7" type="ORF">BI350_16420</name>
</gene>
<comment type="subcellular location">
    <subcellularLocation>
        <location evidence="1">Cell membrane</location>
        <topology evidence="1">Multi-pass membrane protein</topology>
    </subcellularLocation>
</comment>
<dbReference type="EMBL" id="CP017560">
    <property type="protein sequence ID" value="AOV08974.1"/>
    <property type="molecule type" value="Genomic_DNA"/>
</dbReference>
<name>A0A1D8JJU2_9BACL</name>
<protein>
    <submittedName>
        <fullName evidence="7">C4-dicarboxylate ABC transporter permease</fullName>
    </submittedName>
</protein>
<evidence type="ECO:0000313" key="8">
    <source>
        <dbReference type="Proteomes" id="UP000185746"/>
    </source>
</evidence>
<feature type="transmembrane region" description="Helical" evidence="6">
    <location>
        <begin position="449"/>
        <end position="473"/>
    </location>
</feature>
<dbReference type="InterPro" id="IPR051679">
    <property type="entry name" value="DASS-Related_Transporters"/>
</dbReference>
<evidence type="ECO:0000256" key="5">
    <source>
        <dbReference type="ARBA" id="ARBA00023136"/>
    </source>
</evidence>
<keyword evidence="5 6" id="KW-0472">Membrane</keyword>
<dbReference type="AlphaFoldDB" id="A0A1D8JJU2"/>
<dbReference type="PANTHER" id="PTHR43652:SF2">
    <property type="entry name" value="BASIC AMINO ACID ANTIPORTER YFCC-RELATED"/>
    <property type="match status" value="1"/>
</dbReference>
<feature type="transmembrane region" description="Helical" evidence="6">
    <location>
        <begin position="325"/>
        <end position="343"/>
    </location>
</feature>
<feature type="transmembrane region" description="Helical" evidence="6">
    <location>
        <begin position="174"/>
        <end position="193"/>
    </location>
</feature>
<evidence type="ECO:0000256" key="4">
    <source>
        <dbReference type="ARBA" id="ARBA00022989"/>
    </source>
</evidence>
<reference evidence="7 8" key="1">
    <citation type="submission" date="2016-09" db="EMBL/GenBank/DDBJ databases">
        <title>Complete genome sequence of the Lysinibacillus sphaericus LMG 22257, a specie of Bacillus with ureolytic activity that can effectively biodeposit calcium carbonate.</title>
        <authorList>
            <person name="Yan W."/>
        </authorList>
    </citation>
    <scope>NUCLEOTIDE SEQUENCE [LARGE SCALE GENOMIC DNA]</scope>
    <source>
        <strain evidence="7 8">LMG 22257</strain>
    </source>
</reference>
<feature type="transmembrane region" description="Helical" evidence="6">
    <location>
        <begin position="290"/>
        <end position="313"/>
    </location>
</feature>
<evidence type="ECO:0000256" key="6">
    <source>
        <dbReference type="SAM" id="Phobius"/>
    </source>
</evidence>
<dbReference type="Pfam" id="PF03606">
    <property type="entry name" value="DcuC"/>
    <property type="match status" value="1"/>
</dbReference>
<accession>A0A1D8JJU2</accession>
<keyword evidence="2" id="KW-1003">Cell membrane</keyword>